<dbReference type="OrthoDB" id="5244367at2"/>
<proteinExistence type="inferred from homology"/>
<comment type="similarity">
    <text evidence="1">Belongs to the universal stress protein A family.</text>
</comment>
<dbReference type="Gene3D" id="3.40.50.620">
    <property type="entry name" value="HUPs"/>
    <property type="match status" value="1"/>
</dbReference>
<gene>
    <name evidence="3" type="ORF">DFQ14_102222</name>
</gene>
<dbReference type="PANTHER" id="PTHR31964">
    <property type="entry name" value="ADENINE NUCLEOTIDE ALPHA HYDROLASES-LIKE SUPERFAMILY PROTEIN"/>
    <property type="match status" value="1"/>
</dbReference>
<dbReference type="Proteomes" id="UP000253495">
    <property type="component" value="Unassembled WGS sequence"/>
</dbReference>
<evidence type="ECO:0000256" key="1">
    <source>
        <dbReference type="ARBA" id="ARBA00008791"/>
    </source>
</evidence>
<dbReference type="PRINTS" id="PR01438">
    <property type="entry name" value="UNVRSLSTRESS"/>
</dbReference>
<dbReference type="PANTHER" id="PTHR31964:SF113">
    <property type="entry name" value="USPA DOMAIN-CONTAINING PROTEIN"/>
    <property type="match status" value="1"/>
</dbReference>
<accession>A0A368W009</accession>
<evidence type="ECO:0000313" key="4">
    <source>
        <dbReference type="Proteomes" id="UP000253495"/>
    </source>
</evidence>
<dbReference type="InterPro" id="IPR006016">
    <property type="entry name" value="UspA"/>
</dbReference>
<comment type="caution">
    <text evidence="3">The sequence shown here is derived from an EMBL/GenBank/DDBJ whole genome shotgun (WGS) entry which is preliminary data.</text>
</comment>
<feature type="domain" description="UspA" evidence="2">
    <location>
        <begin position="6"/>
        <end position="141"/>
    </location>
</feature>
<name>A0A368W009_9ACTN</name>
<dbReference type="SUPFAM" id="SSF52402">
    <property type="entry name" value="Adenine nucleotide alpha hydrolases-like"/>
    <property type="match status" value="1"/>
</dbReference>
<dbReference type="AlphaFoldDB" id="A0A368W009"/>
<sequence>MSEQEQRIVVGIDGSAGSRAALRWALRYADKTGEEVTALIAWAHPTYYGVGAPMPEEDPDKDAERALRKAVEETTSLLGSQVSVRQEVVRGHPAETLVNAVRSNDLLVVGSRGHGGFVGVLLGSVSQHCVHHSPCPVLVVRHEEEPEGGPA</sequence>
<dbReference type="CDD" id="cd23659">
    <property type="entry name" value="USP_At3g01520-like"/>
    <property type="match status" value="1"/>
</dbReference>
<protein>
    <submittedName>
        <fullName evidence="3">Nucleotide-binding universal stress UspA family protein</fullName>
    </submittedName>
</protein>
<dbReference type="RefSeq" id="WP_114451772.1">
    <property type="nucleotide sequence ID" value="NZ_QPJC01000002.1"/>
</dbReference>
<evidence type="ECO:0000313" key="3">
    <source>
        <dbReference type="EMBL" id="RCW45921.1"/>
    </source>
</evidence>
<keyword evidence="4" id="KW-1185">Reference proteome</keyword>
<dbReference type="InterPro" id="IPR006015">
    <property type="entry name" value="Universal_stress_UspA"/>
</dbReference>
<dbReference type="Pfam" id="PF00582">
    <property type="entry name" value="Usp"/>
    <property type="match status" value="1"/>
</dbReference>
<dbReference type="EMBL" id="QPJC01000002">
    <property type="protein sequence ID" value="RCW45921.1"/>
    <property type="molecule type" value="Genomic_DNA"/>
</dbReference>
<dbReference type="InterPro" id="IPR014729">
    <property type="entry name" value="Rossmann-like_a/b/a_fold"/>
</dbReference>
<organism evidence="3 4">
    <name type="scientific">Halopolyspora algeriensis</name>
    <dbReference type="NCBI Taxonomy" id="1500506"/>
    <lineage>
        <taxon>Bacteria</taxon>
        <taxon>Bacillati</taxon>
        <taxon>Actinomycetota</taxon>
        <taxon>Actinomycetes</taxon>
        <taxon>Actinomycetes incertae sedis</taxon>
        <taxon>Halopolyspora</taxon>
    </lineage>
</organism>
<evidence type="ECO:0000259" key="2">
    <source>
        <dbReference type="Pfam" id="PF00582"/>
    </source>
</evidence>
<reference evidence="3 4" key="1">
    <citation type="submission" date="2018-07" db="EMBL/GenBank/DDBJ databases">
        <title>Genomic Encyclopedia of Type Strains, Phase III (KMG-III): the genomes of soil and plant-associated and newly described type strains.</title>
        <authorList>
            <person name="Whitman W."/>
        </authorList>
    </citation>
    <scope>NUCLEOTIDE SEQUENCE [LARGE SCALE GENOMIC DNA]</scope>
    <source>
        <strain evidence="3 4">CECT 8575</strain>
    </source>
</reference>